<reference evidence="1 2" key="1">
    <citation type="submission" date="2023-12" db="EMBL/GenBank/DDBJ databases">
        <title>A high-quality genome assembly for Dillenia turbinata (Dilleniales).</title>
        <authorList>
            <person name="Chanderbali A."/>
        </authorList>
    </citation>
    <scope>NUCLEOTIDE SEQUENCE [LARGE SCALE GENOMIC DNA]</scope>
    <source>
        <strain evidence="1">LSX21</strain>
        <tissue evidence="1">Leaf</tissue>
    </source>
</reference>
<organism evidence="1 2">
    <name type="scientific">Dillenia turbinata</name>
    <dbReference type="NCBI Taxonomy" id="194707"/>
    <lineage>
        <taxon>Eukaryota</taxon>
        <taxon>Viridiplantae</taxon>
        <taxon>Streptophyta</taxon>
        <taxon>Embryophyta</taxon>
        <taxon>Tracheophyta</taxon>
        <taxon>Spermatophyta</taxon>
        <taxon>Magnoliopsida</taxon>
        <taxon>eudicotyledons</taxon>
        <taxon>Gunneridae</taxon>
        <taxon>Pentapetalae</taxon>
        <taxon>Dilleniales</taxon>
        <taxon>Dilleniaceae</taxon>
        <taxon>Dillenia</taxon>
    </lineage>
</organism>
<keyword evidence="2" id="KW-1185">Reference proteome</keyword>
<dbReference type="Pfam" id="PF12576">
    <property type="entry name" value="DUF3754"/>
    <property type="match status" value="1"/>
</dbReference>
<dbReference type="EMBL" id="JBAMMX010000011">
    <property type="protein sequence ID" value="KAK6931795.1"/>
    <property type="molecule type" value="Genomic_DNA"/>
</dbReference>
<evidence type="ECO:0000313" key="1">
    <source>
        <dbReference type="EMBL" id="KAK6931795.1"/>
    </source>
</evidence>
<proteinExistence type="predicted"/>
<accession>A0AAN8VCI9</accession>
<dbReference type="Proteomes" id="UP001370490">
    <property type="component" value="Unassembled WGS sequence"/>
</dbReference>
<dbReference type="PANTHER" id="PTHR33645">
    <property type="entry name" value="AMINOPEPTIDASE (DUF3754)"/>
    <property type="match status" value="1"/>
</dbReference>
<protein>
    <submittedName>
        <fullName evidence="1">Uncharacterized protein</fullName>
    </submittedName>
</protein>
<comment type="caution">
    <text evidence="1">The sequence shown here is derived from an EMBL/GenBank/DDBJ whole genome shotgun (WGS) entry which is preliminary data.</text>
</comment>
<name>A0AAN8VCI9_9MAGN</name>
<dbReference type="AlphaFoldDB" id="A0AAN8VCI9"/>
<dbReference type="InterPro" id="IPR022227">
    <property type="entry name" value="DUF3754"/>
</dbReference>
<sequence length="734" mass="82608">MSSSQIFIGGGVKAHALALSPQSSSPRGGIACFSFLKSHSRETLGKDVAGRRNGIEVPRPKYIRISKGQLLDALVSLFPSQRDRHHFLVLSSFLDSILHAEHKAILEAMRSDYSMQQQHGGPFPNTSQHNSSFEPSHIVLGKLEEALPVMIIHSNVWIPSWTLWVAVATRFQRSFIQLLNNAEFEELSAQDLILTSALKTDYLLTLPISVDWRRAAESNAIIFRRGYATERQKGLLIAEKMDYLQSKLLQGILYFIAKPLRQIGMWICKATNSPKARASMSSIPRVKLNINLKKLVLTAMPDFGCDGEIGGSGAKIGRAVMMMETPPSELAGFREEEEEALKDATKTEEVQIFMEKIKLWLGELLISQQPYTYDEQSSDSFLELKQLADGNLPIWLAAQRAVTRYEGLLSSVGSRGRLLLKLLSLTGFIPPTPERKFKLAVDTTTLDGAIFLPRISLNDIWRPATRKECGNDVWKMLNASAAILFSQSTLQEPAFQELILLYTKVERDETTGEMSEDLSLQLKVYERIPIPDLPVIFPHKKLSFRILDMVRLDAATIVGLLAYFVNYKFEDILSSPSAILLDVIGISALIIYVTRVALGYKQTWDRYQLLVNRTLYEKTLASGFGSVYFLLDASEQQQYKEAILAYAMLVRADKAQVLSCRSIAKECEEFMYNSFREKMEMPIEKAMATLERLGLAKVMDNDGSVSLQAVPCSHAHTTLQQRWNDLLNYNQRDS</sequence>
<dbReference type="PANTHER" id="PTHR33645:SF2">
    <property type="entry name" value="FAMILY PROTEIN, PUTATIVE (DUF3754)-RELATED"/>
    <property type="match status" value="1"/>
</dbReference>
<gene>
    <name evidence="1" type="ORF">RJ641_003588</name>
</gene>
<evidence type="ECO:0000313" key="2">
    <source>
        <dbReference type="Proteomes" id="UP001370490"/>
    </source>
</evidence>